<reference evidence="2" key="1">
    <citation type="submission" date="2023-06" db="EMBL/GenBank/DDBJ databases">
        <title>Cytophagales bacterium Strain LB-30, isolated from soil.</title>
        <authorList>
            <person name="Liu B."/>
        </authorList>
    </citation>
    <scope>NUCLEOTIDE SEQUENCE</scope>
    <source>
        <strain evidence="2">LB-30</strain>
    </source>
</reference>
<sequence length="57" mass="6601">MKTKHLNVDSIGSQEPLTKEEETLLKEFFSRKKEDPNKLSKVKTLSSPLKKRSTIKK</sequence>
<proteinExistence type="predicted"/>
<accession>A0ABT8F528</accession>
<protein>
    <submittedName>
        <fullName evidence="2">Uncharacterized protein</fullName>
    </submittedName>
</protein>
<keyword evidence="3" id="KW-1185">Reference proteome</keyword>
<comment type="caution">
    <text evidence="2">The sequence shown here is derived from an EMBL/GenBank/DDBJ whole genome shotgun (WGS) entry which is preliminary data.</text>
</comment>
<organism evidence="2 3">
    <name type="scientific">Shiella aurantiaca</name>
    <dbReference type="NCBI Taxonomy" id="3058365"/>
    <lineage>
        <taxon>Bacteria</taxon>
        <taxon>Pseudomonadati</taxon>
        <taxon>Bacteroidota</taxon>
        <taxon>Cytophagia</taxon>
        <taxon>Cytophagales</taxon>
        <taxon>Shiellaceae</taxon>
        <taxon>Shiella</taxon>
    </lineage>
</organism>
<dbReference type="EMBL" id="JAUHJS010000003">
    <property type="protein sequence ID" value="MDN4165374.1"/>
    <property type="molecule type" value="Genomic_DNA"/>
</dbReference>
<evidence type="ECO:0000313" key="2">
    <source>
        <dbReference type="EMBL" id="MDN4165374.1"/>
    </source>
</evidence>
<dbReference type="Proteomes" id="UP001168552">
    <property type="component" value="Unassembled WGS sequence"/>
</dbReference>
<gene>
    <name evidence="2" type="ORF">QWY31_07665</name>
</gene>
<feature type="region of interest" description="Disordered" evidence="1">
    <location>
        <begin position="36"/>
        <end position="57"/>
    </location>
</feature>
<name>A0ABT8F528_9BACT</name>
<dbReference type="RefSeq" id="WP_320003899.1">
    <property type="nucleotide sequence ID" value="NZ_JAUHJS010000003.1"/>
</dbReference>
<evidence type="ECO:0000313" key="3">
    <source>
        <dbReference type="Proteomes" id="UP001168552"/>
    </source>
</evidence>
<evidence type="ECO:0000256" key="1">
    <source>
        <dbReference type="SAM" id="MobiDB-lite"/>
    </source>
</evidence>